<evidence type="ECO:0000313" key="3">
    <source>
        <dbReference type="Proteomes" id="UP000729402"/>
    </source>
</evidence>
<gene>
    <name evidence="2" type="ORF">GUJ93_ZPchr0412g33622</name>
</gene>
<protein>
    <submittedName>
        <fullName evidence="2">Uncharacterized protein</fullName>
    </submittedName>
</protein>
<reference evidence="2" key="2">
    <citation type="submission" date="2021-02" db="EMBL/GenBank/DDBJ databases">
        <authorList>
            <person name="Kimball J.A."/>
            <person name="Haas M.W."/>
            <person name="Macchietto M."/>
            <person name="Kono T."/>
            <person name="Duquette J."/>
            <person name="Shao M."/>
        </authorList>
    </citation>
    <scope>NUCLEOTIDE SEQUENCE</scope>
    <source>
        <tissue evidence="2">Fresh leaf tissue</tissue>
    </source>
</reference>
<sequence>MVTSRVHGKLGMLDVTSLTHPPSKAPNVLSYFVSRNDIVAFMFQQLASVRNPNRTPLAHYDSSLCVAYGGGEVDSIYIPTEQIDGGRTQYMTTIFTVPIFVLLLYGADHHRRRLRPLPGSGHHTSASSPAAGSTAAVGGGLSSGGKREESRPNKDLVLEMLHWTTIIGSAKQT</sequence>
<feature type="compositionally biased region" description="Low complexity" evidence="1">
    <location>
        <begin position="118"/>
        <end position="136"/>
    </location>
</feature>
<dbReference type="Proteomes" id="UP000729402">
    <property type="component" value="Unassembled WGS sequence"/>
</dbReference>
<dbReference type="OrthoDB" id="685087at2759"/>
<reference evidence="2" key="1">
    <citation type="journal article" date="2021" name="bioRxiv">
        <title>Whole Genome Assembly and Annotation of Northern Wild Rice, Zizania palustris L., Supports a Whole Genome Duplication in the Zizania Genus.</title>
        <authorList>
            <person name="Haas M."/>
            <person name="Kono T."/>
            <person name="Macchietto M."/>
            <person name="Millas R."/>
            <person name="McGilp L."/>
            <person name="Shao M."/>
            <person name="Duquette J."/>
            <person name="Hirsch C.N."/>
            <person name="Kimball J."/>
        </authorList>
    </citation>
    <scope>NUCLEOTIDE SEQUENCE</scope>
    <source>
        <tissue evidence="2">Fresh leaf tissue</tissue>
    </source>
</reference>
<name>A0A8J5UUB3_ZIZPA</name>
<organism evidence="2 3">
    <name type="scientific">Zizania palustris</name>
    <name type="common">Northern wild rice</name>
    <dbReference type="NCBI Taxonomy" id="103762"/>
    <lineage>
        <taxon>Eukaryota</taxon>
        <taxon>Viridiplantae</taxon>
        <taxon>Streptophyta</taxon>
        <taxon>Embryophyta</taxon>
        <taxon>Tracheophyta</taxon>
        <taxon>Spermatophyta</taxon>
        <taxon>Magnoliopsida</taxon>
        <taxon>Liliopsida</taxon>
        <taxon>Poales</taxon>
        <taxon>Poaceae</taxon>
        <taxon>BOP clade</taxon>
        <taxon>Oryzoideae</taxon>
        <taxon>Oryzeae</taxon>
        <taxon>Zizaniinae</taxon>
        <taxon>Zizania</taxon>
    </lineage>
</organism>
<accession>A0A8J5UUB3</accession>
<dbReference type="AlphaFoldDB" id="A0A8J5UUB3"/>
<feature type="region of interest" description="Disordered" evidence="1">
    <location>
        <begin position="115"/>
        <end position="152"/>
    </location>
</feature>
<comment type="caution">
    <text evidence="2">The sequence shown here is derived from an EMBL/GenBank/DDBJ whole genome shotgun (WGS) entry which is preliminary data.</text>
</comment>
<proteinExistence type="predicted"/>
<dbReference type="EMBL" id="JAAALK010001546">
    <property type="protein sequence ID" value="KAG8042812.1"/>
    <property type="molecule type" value="Genomic_DNA"/>
</dbReference>
<evidence type="ECO:0000313" key="2">
    <source>
        <dbReference type="EMBL" id="KAG8042812.1"/>
    </source>
</evidence>
<evidence type="ECO:0000256" key="1">
    <source>
        <dbReference type="SAM" id="MobiDB-lite"/>
    </source>
</evidence>
<keyword evidence="3" id="KW-1185">Reference proteome</keyword>